<organism evidence="2 3">
    <name type="scientific">Antrihabitans spumae</name>
    <dbReference type="NCBI Taxonomy" id="3373370"/>
    <lineage>
        <taxon>Bacteria</taxon>
        <taxon>Bacillati</taxon>
        <taxon>Actinomycetota</taxon>
        <taxon>Actinomycetes</taxon>
        <taxon>Mycobacteriales</taxon>
        <taxon>Nocardiaceae</taxon>
        <taxon>Antrihabitans</taxon>
    </lineage>
</organism>
<feature type="transmembrane region" description="Helical" evidence="1">
    <location>
        <begin position="79"/>
        <end position="100"/>
    </location>
</feature>
<keyword evidence="1" id="KW-0812">Transmembrane</keyword>
<evidence type="ECO:0000313" key="3">
    <source>
        <dbReference type="Proteomes" id="UP001609175"/>
    </source>
</evidence>
<evidence type="ECO:0008006" key="4">
    <source>
        <dbReference type="Google" id="ProtNLM"/>
    </source>
</evidence>
<dbReference type="Proteomes" id="UP001609175">
    <property type="component" value="Unassembled WGS sequence"/>
</dbReference>
<keyword evidence="1" id="KW-0472">Membrane</keyword>
<keyword evidence="1" id="KW-1133">Transmembrane helix</keyword>
<name>A0ABW7JKK3_9NOCA</name>
<comment type="caution">
    <text evidence="2">The sequence shown here is derived from an EMBL/GenBank/DDBJ whole genome shotgun (WGS) entry which is preliminary data.</text>
</comment>
<gene>
    <name evidence="2" type="ORF">ACHIPZ_02870</name>
</gene>
<feature type="transmembrane region" description="Helical" evidence="1">
    <location>
        <begin position="44"/>
        <end position="67"/>
    </location>
</feature>
<accession>A0ABW7JKK3</accession>
<dbReference type="PROSITE" id="PS51257">
    <property type="entry name" value="PROKAR_LIPOPROTEIN"/>
    <property type="match status" value="1"/>
</dbReference>
<evidence type="ECO:0000313" key="2">
    <source>
        <dbReference type="EMBL" id="MFH5207164.1"/>
    </source>
</evidence>
<sequence length="189" mass="20712">MIDQDRDRRAPNWWRISAVILLPTLVAVACGVVLWASAAPVVDFVYVALAEFGLLILGGGWVVLTWIGFVRYRAWRASVLAPALVVVTIVLSSVSIPFWIGFQVSKPALHDAAADCAACEPRHIGIYDVQMVRAAEEGGCLFFTQGGLIDSVGIAYLPSGAPNLGEPRHDGDIGYRHIEGDWYRFVQRF</sequence>
<feature type="transmembrane region" description="Helical" evidence="1">
    <location>
        <begin position="12"/>
        <end position="38"/>
    </location>
</feature>
<evidence type="ECO:0000256" key="1">
    <source>
        <dbReference type="SAM" id="Phobius"/>
    </source>
</evidence>
<proteinExistence type="predicted"/>
<reference evidence="2 3" key="1">
    <citation type="submission" date="2024-10" db="EMBL/GenBank/DDBJ databases">
        <authorList>
            <person name="Riesco R."/>
        </authorList>
    </citation>
    <scope>NUCLEOTIDE SEQUENCE [LARGE SCALE GENOMIC DNA]</scope>
    <source>
        <strain evidence="2 3">NCIMB 15449</strain>
    </source>
</reference>
<dbReference type="EMBL" id="JBIMSO010000010">
    <property type="protein sequence ID" value="MFH5207164.1"/>
    <property type="molecule type" value="Genomic_DNA"/>
</dbReference>
<protein>
    <recommendedName>
        <fullName evidence="4">DUF1109 domain-containing protein</fullName>
    </recommendedName>
</protein>